<evidence type="ECO:0000313" key="2">
    <source>
        <dbReference type="EMBL" id="MCS5716385.1"/>
    </source>
</evidence>
<sequence>MNSTNRALNRLLLLIVGLLLVAVGAAAATAVLLPGVRDGWKASAGPVQRQVESWLQATPLGTTGVSWIMPAVLVLIVLAVILLLAFALRQGRGRTGTVVDEAVGEHGQTVISSKVAEEAIQDALSARPEFVASHVSTYRVKRTPTLKVSVTCRRGVSPADASAIVESSLKALDQLLGRELPALVQISGGFRARVSGSTRLQ</sequence>
<reference evidence="2" key="1">
    <citation type="submission" date="2022-08" db="EMBL/GenBank/DDBJ databases">
        <authorList>
            <person name="Deng Y."/>
            <person name="Han X.-F."/>
            <person name="Zhang Y.-Q."/>
        </authorList>
    </citation>
    <scope>NUCLEOTIDE SEQUENCE</scope>
    <source>
        <strain evidence="2">CPCC 205716</strain>
    </source>
</reference>
<comment type="caution">
    <text evidence="2">The sequence shown here is derived from an EMBL/GenBank/DDBJ whole genome shotgun (WGS) entry which is preliminary data.</text>
</comment>
<keyword evidence="3" id="KW-1185">Reference proteome</keyword>
<evidence type="ECO:0000256" key="1">
    <source>
        <dbReference type="SAM" id="Phobius"/>
    </source>
</evidence>
<organism evidence="2 3">
    <name type="scientific">Herbiconiux gentiana</name>
    <dbReference type="NCBI Taxonomy" id="2970912"/>
    <lineage>
        <taxon>Bacteria</taxon>
        <taxon>Bacillati</taxon>
        <taxon>Actinomycetota</taxon>
        <taxon>Actinomycetes</taxon>
        <taxon>Micrococcales</taxon>
        <taxon>Microbacteriaceae</taxon>
        <taxon>Herbiconiux</taxon>
    </lineage>
</organism>
<keyword evidence="1" id="KW-0812">Transmembrane</keyword>
<keyword evidence="1" id="KW-0472">Membrane</keyword>
<proteinExistence type="predicted"/>
<dbReference type="EMBL" id="JANTEZ010000011">
    <property type="protein sequence ID" value="MCS5716385.1"/>
    <property type="molecule type" value="Genomic_DNA"/>
</dbReference>
<evidence type="ECO:0000313" key="3">
    <source>
        <dbReference type="Proteomes" id="UP001165580"/>
    </source>
</evidence>
<name>A0ABT2GM89_9MICO</name>
<feature type="transmembrane region" description="Helical" evidence="1">
    <location>
        <begin position="67"/>
        <end position="88"/>
    </location>
</feature>
<evidence type="ECO:0008006" key="4">
    <source>
        <dbReference type="Google" id="ProtNLM"/>
    </source>
</evidence>
<dbReference type="RefSeq" id="WP_259487898.1">
    <property type="nucleotide sequence ID" value="NZ_JANTEZ010000011.1"/>
</dbReference>
<accession>A0ABT2GM89</accession>
<keyword evidence="1" id="KW-1133">Transmembrane helix</keyword>
<protein>
    <recommendedName>
        <fullName evidence="4">Alkaline shock response membrane anchor protein AmaP</fullName>
    </recommendedName>
</protein>
<dbReference type="Proteomes" id="UP001165580">
    <property type="component" value="Unassembled WGS sequence"/>
</dbReference>
<gene>
    <name evidence="2" type="ORF">NVV95_17700</name>
</gene>